<evidence type="ECO:0000256" key="3">
    <source>
        <dbReference type="HAMAP-Rule" id="MF_00032"/>
    </source>
</evidence>
<dbReference type="HAMAP" id="MF_00032">
    <property type="entry name" value="eIF_6"/>
    <property type="match status" value="1"/>
</dbReference>
<evidence type="ECO:0000313" key="4">
    <source>
        <dbReference type="EMBL" id="HGM46743.1"/>
    </source>
</evidence>
<proteinExistence type="inferred from homology"/>
<dbReference type="SMART" id="SM00654">
    <property type="entry name" value="eIF6"/>
    <property type="match status" value="1"/>
</dbReference>
<dbReference type="EMBL" id="DTBQ01000088">
    <property type="protein sequence ID" value="HGM46743.1"/>
    <property type="molecule type" value="Genomic_DNA"/>
</dbReference>
<dbReference type="InterPro" id="IPR002769">
    <property type="entry name" value="eIF6"/>
</dbReference>
<evidence type="ECO:0000256" key="1">
    <source>
        <dbReference type="ARBA" id="ARBA00022540"/>
    </source>
</evidence>
<keyword evidence="1 3" id="KW-0396">Initiation factor</keyword>
<name>A0A7C4H3U5_THEPE</name>
<dbReference type="GO" id="GO:0042256">
    <property type="term" value="P:cytosolic ribosome assembly"/>
    <property type="evidence" value="ECO:0007669"/>
    <property type="project" value="InterPro"/>
</dbReference>
<comment type="caution">
    <text evidence="4">The sequence shown here is derived from an EMBL/GenBank/DDBJ whole genome shotgun (WGS) entry which is preliminary data.</text>
</comment>
<gene>
    <name evidence="3" type="primary">eif6</name>
    <name evidence="4" type="ORF">ENU21_03180</name>
</gene>
<dbReference type="AlphaFoldDB" id="A0A7C4H3U5"/>
<accession>A0A7C4H3U5</accession>
<dbReference type="Pfam" id="PF01912">
    <property type="entry name" value="eIF-6"/>
    <property type="match status" value="1"/>
</dbReference>
<dbReference type="Gene3D" id="3.75.10.10">
    <property type="entry name" value="L-arginine/glycine Amidinotransferase, Chain A"/>
    <property type="match status" value="1"/>
</dbReference>
<sequence length="224" mass="23651">MSVELAAVFGSPNIGVYIYANNKIALLPPDAPEKLEKQVREVLGVETFRVSVAGSRLLGVFIAGNDSGIILPRVARDEEVELLKSIAGQAGLNVTVLKEVRETGLGNLVLTSDKGCMVSSILEDAAEDIADVLGLDCESGLIAGSPLVGSLAVVTNNGLALPPLVSEEEMKELSSLFRVPANVVTVNRGRFFLRAGLIANDRGALVGEETTGIELVQLQRTLFP</sequence>
<dbReference type="GO" id="GO:0003743">
    <property type="term" value="F:translation initiation factor activity"/>
    <property type="evidence" value="ECO:0007669"/>
    <property type="project" value="UniProtKB-UniRule"/>
</dbReference>
<comment type="similarity">
    <text evidence="3">Belongs to the eIF-6 family.</text>
</comment>
<protein>
    <recommendedName>
        <fullName evidence="3">Translation initiation factor 6</fullName>
        <shortName evidence="3">aIF-6</shortName>
    </recommendedName>
</protein>
<comment type="function">
    <text evidence="3">Binds to the 50S ribosomal subunit and prevents its association with the 30S ribosomal subunit to form the 70S initiation complex.</text>
</comment>
<organism evidence="4">
    <name type="scientific">Thermofilum pendens</name>
    <dbReference type="NCBI Taxonomy" id="2269"/>
    <lineage>
        <taxon>Archaea</taxon>
        <taxon>Thermoproteota</taxon>
        <taxon>Thermoprotei</taxon>
        <taxon>Thermofilales</taxon>
        <taxon>Thermofilaceae</taxon>
        <taxon>Thermofilum</taxon>
    </lineage>
</organism>
<evidence type="ECO:0000256" key="2">
    <source>
        <dbReference type="ARBA" id="ARBA00022917"/>
    </source>
</evidence>
<dbReference type="SUPFAM" id="SSF55909">
    <property type="entry name" value="Pentein"/>
    <property type="match status" value="1"/>
</dbReference>
<dbReference type="NCBIfam" id="TIGR00323">
    <property type="entry name" value="eIF-6"/>
    <property type="match status" value="1"/>
</dbReference>
<dbReference type="GO" id="GO:0043022">
    <property type="term" value="F:ribosome binding"/>
    <property type="evidence" value="ECO:0007669"/>
    <property type="project" value="InterPro"/>
</dbReference>
<reference evidence="4" key="1">
    <citation type="journal article" date="2020" name="mSystems">
        <title>Genome- and Community-Level Interaction Insights into Carbon Utilization and Element Cycling Functions of Hydrothermarchaeota in Hydrothermal Sediment.</title>
        <authorList>
            <person name="Zhou Z."/>
            <person name="Liu Y."/>
            <person name="Xu W."/>
            <person name="Pan J."/>
            <person name="Luo Z.H."/>
            <person name="Li M."/>
        </authorList>
    </citation>
    <scope>NUCLEOTIDE SEQUENCE</scope>
    <source>
        <strain evidence="4">SpSt-649</strain>
    </source>
</reference>
<dbReference type="PANTHER" id="PTHR10784">
    <property type="entry name" value="TRANSLATION INITIATION FACTOR 6"/>
    <property type="match status" value="1"/>
</dbReference>
<keyword evidence="2 3" id="KW-0648">Protein biosynthesis</keyword>